<keyword evidence="5" id="KW-0938">Abscisic acid signaling pathway</keyword>
<dbReference type="GO" id="GO:0008289">
    <property type="term" value="F:lipid binding"/>
    <property type="evidence" value="ECO:0007669"/>
    <property type="project" value="UniProtKB-KW"/>
</dbReference>
<dbReference type="Pfam" id="PF00168">
    <property type="entry name" value="C2"/>
    <property type="match status" value="1"/>
</dbReference>
<evidence type="ECO:0000256" key="9">
    <source>
        <dbReference type="ARBA" id="ARBA00023136"/>
    </source>
</evidence>
<proteinExistence type="inferred from homology"/>
<keyword evidence="3" id="KW-0343">GTPase activation</keyword>
<dbReference type="PANTHER" id="PTHR45933:SF12">
    <property type="entry name" value="PROTEIN C2-DOMAIN ABA-RELATED 9"/>
    <property type="match status" value="1"/>
</dbReference>
<evidence type="ECO:0000256" key="4">
    <source>
        <dbReference type="ARBA" id="ARBA00022475"/>
    </source>
</evidence>
<keyword evidence="8" id="KW-0446">Lipid-binding</keyword>
<comment type="subcellular location">
    <subcellularLocation>
        <location evidence="2">Cell membrane</location>
    </subcellularLocation>
    <subcellularLocation>
        <location evidence="1">Nucleus</location>
    </subcellularLocation>
</comment>
<reference evidence="13 14" key="2">
    <citation type="submission" date="2020-07" db="EMBL/GenBank/DDBJ databases">
        <title>Genome assembly of wild tea tree DASZ reveals pedigree and selection history of tea varieties.</title>
        <authorList>
            <person name="Zhang W."/>
        </authorList>
    </citation>
    <scope>NUCLEOTIDE SEQUENCE [LARGE SCALE GENOMIC DNA]</scope>
    <source>
        <strain evidence="14">cv. G240</strain>
        <tissue evidence="13">Leaf</tissue>
    </source>
</reference>
<dbReference type="GO" id="GO:0005886">
    <property type="term" value="C:plasma membrane"/>
    <property type="evidence" value="ECO:0007669"/>
    <property type="project" value="UniProtKB-SubCell"/>
</dbReference>
<keyword evidence="4" id="KW-1003">Cell membrane</keyword>
<evidence type="ECO:0000256" key="5">
    <source>
        <dbReference type="ARBA" id="ARBA00022682"/>
    </source>
</evidence>
<dbReference type="GO" id="GO:0046872">
    <property type="term" value="F:metal ion binding"/>
    <property type="evidence" value="ECO:0007669"/>
    <property type="project" value="UniProtKB-KW"/>
</dbReference>
<evidence type="ECO:0000256" key="1">
    <source>
        <dbReference type="ARBA" id="ARBA00004123"/>
    </source>
</evidence>
<dbReference type="GO" id="GO:0005096">
    <property type="term" value="F:GTPase activator activity"/>
    <property type="evidence" value="ECO:0007669"/>
    <property type="project" value="UniProtKB-KW"/>
</dbReference>
<dbReference type="InterPro" id="IPR044562">
    <property type="entry name" value="CAR1-11"/>
</dbReference>
<gene>
    <name evidence="13" type="ORF">HYC85_023463</name>
</gene>
<evidence type="ECO:0000256" key="2">
    <source>
        <dbReference type="ARBA" id="ARBA00004236"/>
    </source>
</evidence>
<evidence type="ECO:0000256" key="8">
    <source>
        <dbReference type="ARBA" id="ARBA00023121"/>
    </source>
</evidence>
<dbReference type="PANTHER" id="PTHR45933">
    <property type="entry name" value="PROTEIN C2-DOMAIN ABA-RELATED 4"/>
    <property type="match status" value="1"/>
</dbReference>
<dbReference type="AlphaFoldDB" id="A0A7J7GIG7"/>
<dbReference type="PROSITE" id="PS50004">
    <property type="entry name" value="C2"/>
    <property type="match status" value="1"/>
</dbReference>
<keyword evidence="10" id="KW-0539">Nucleus</keyword>
<evidence type="ECO:0000256" key="3">
    <source>
        <dbReference type="ARBA" id="ARBA00022468"/>
    </source>
</evidence>
<dbReference type="EMBL" id="JACBKZ010000011">
    <property type="protein sequence ID" value="KAF5939204.1"/>
    <property type="molecule type" value="Genomic_DNA"/>
</dbReference>
<dbReference type="SUPFAM" id="SSF49562">
    <property type="entry name" value="C2 domain (Calcium/lipid-binding domain, CaLB)"/>
    <property type="match status" value="1"/>
</dbReference>
<dbReference type="InterPro" id="IPR000008">
    <property type="entry name" value="C2_dom"/>
</dbReference>
<organism evidence="13 14">
    <name type="scientific">Camellia sinensis</name>
    <name type="common">Tea plant</name>
    <name type="synonym">Thea sinensis</name>
    <dbReference type="NCBI Taxonomy" id="4442"/>
    <lineage>
        <taxon>Eukaryota</taxon>
        <taxon>Viridiplantae</taxon>
        <taxon>Streptophyta</taxon>
        <taxon>Embryophyta</taxon>
        <taxon>Tracheophyta</taxon>
        <taxon>Spermatophyta</taxon>
        <taxon>Magnoliopsida</taxon>
        <taxon>eudicotyledons</taxon>
        <taxon>Gunneridae</taxon>
        <taxon>Pentapetalae</taxon>
        <taxon>asterids</taxon>
        <taxon>Ericales</taxon>
        <taxon>Theaceae</taxon>
        <taxon>Camellia</taxon>
    </lineage>
</organism>
<feature type="domain" description="C2" evidence="12">
    <location>
        <begin position="1"/>
        <end position="141"/>
    </location>
</feature>
<dbReference type="Gene3D" id="2.60.40.150">
    <property type="entry name" value="C2 domain"/>
    <property type="match status" value="1"/>
</dbReference>
<name>A0A7J7GIG7_CAMSI</name>
<comment type="similarity">
    <text evidence="11">Belongs to the plant CAR protein family.</text>
</comment>
<dbReference type="Proteomes" id="UP000593564">
    <property type="component" value="Unassembled WGS sequence"/>
</dbReference>
<evidence type="ECO:0000313" key="14">
    <source>
        <dbReference type="Proteomes" id="UP000593564"/>
    </source>
</evidence>
<dbReference type="GO" id="GO:0009738">
    <property type="term" value="P:abscisic acid-activated signaling pathway"/>
    <property type="evidence" value="ECO:0007669"/>
    <property type="project" value="UniProtKB-KW"/>
</dbReference>
<evidence type="ECO:0000256" key="10">
    <source>
        <dbReference type="ARBA" id="ARBA00023242"/>
    </source>
</evidence>
<comment type="caution">
    <text evidence="13">The sequence shown here is derived from an EMBL/GenBank/DDBJ whole genome shotgun (WGS) entry which is preliminary data.</text>
</comment>
<evidence type="ECO:0000313" key="13">
    <source>
        <dbReference type="EMBL" id="KAF5939204.1"/>
    </source>
</evidence>
<evidence type="ECO:0000256" key="11">
    <source>
        <dbReference type="ARBA" id="ARBA00024037"/>
    </source>
</evidence>
<keyword evidence="6" id="KW-0479">Metal-binding</keyword>
<protein>
    <recommendedName>
        <fullName evidence="12">C2 domain-containing protein</fullName>
    </recommendedName>
</protein>
<dbReference type="SMART" id="SM00239">
    <property type="entry name" value="C2"/>
    <property type="match status" value="1"/>
</dbReference>
<sequence>MDYLIGLLKIRVRRGTNLVVRDTVSSDPYVDAKRSFYFHAPRYPNSQPTPGQHVALGGSVALLFFFNEDIISHGIKMKTRVVKKNCNPVWNEELTLSIKDPNVPIILTVYDKDTFSDDDKMGDAEIDIKPYIECMKMGLENLPTGTKVDRVQPNRTNCLSDESCIIWDSGKMFQDMSLRLRNVDRGEVEIQIQWIDLPAVLAIEYMHRNCMVHVSDSVRYVSGIGRYGGEFHSHRYTGQYPTQQSNFPDLSAVYKGMARLSRAIRFSKRKSSQGFTNASVGLADLVENGLRINGSHGNAFYEK</sequence>
<keyword evidence="14" id="KW-1185">Reference proteome</keyword>
<evidence type="ECO:0000256" key="6">
    <source>
        <dbReference type="ARBA" id="ARBA00022723"/>
    </source>
</evidence>
<dbReference type="InterPro" id="IPR035892">
    <property type="entry name" value="C2_domain_sf"/>
</dbReference>
<accession>A0A7J7GIG7</accession>
<keyword evidence="9" id="KW-0472">Membrane</keyword>
<reference evidence="14" key="1">
    <citation type="journal article" date="2020" name="Nat. Commun.">
        <title>Genome assembly of wild tea tree DASZ reveals pedigree and selection history of tea varieties.</title>
        <authorList>
            <person name="Zhang W."/>
            <person name="Zhang Y."/>
            <person name="Qiu H."/>
            <person name="Guo Y."/>
            <person name="Wan H."/>
            <person name="Zhang X."/>
            <person name="Scossa F."/>
            <person name="Alseekh S."/>
            <person name="Zhang Q."/>
            <person name="Wang P."/>
            <person name="Xu L."/>
            <person name="Schmidt M.H."/>
            <person name="Jia X."/>
            <person name="Li D."/>
            <person name="Zhu A."/>
            <person name="Guo F."/>
            <person name="Chen W."/>
            <person name="Ni D."/>
            <person name="Usadel B."/>
            <person name="Fernie A.R."/>
            <person name="Wen W."/>
        </authorList>
    </citation>
    <scope>NUCLEOTIDE SEQUENCE [LARGE SCALE GENOMIC DNA]</scope>
    <source>
        <strain evidence="14">cv. G240</strain>
    </source>
</reference>
<keyword evidence="7" id="KW-0106">Calcium</keyword>
<dbReference type="GO" id="GO:0005634">
    <property type="term" value="C:nucleus"/>
    <property type="evidence" value="ECO:0007669"/>
    <property type="project" value="UniProtKB-SubCell"/>
</dbReference>
<evidence type="ECO:0000256" key="7">
    <source>
        <dbReference type="ARBA" id="ARBA00022837"/>
    </source>
</evidence>
<evidence type="ECO:0000259" key="12">
    <source>
        <dbReference type="PROSITE" id="PS50004"/>
    </source>
</evidence>